<dbReference type="InterPro" id="IPR035001">
    <property type="entry name" value="PTBP1_RRM3"/>
</dbReference>
<feature type="region of interest" description="Disordered" evidence="3">
    <location>
        <begin position="1"/>
        <end position="20"/>
    </location>
</feature>
<dbReference type="FunFam" id="3.30.70.330:FF:000036">
    <property type="entry name" value="polypyrimidine tract-binding protein 1 isoform X2"/>
    <property type="match status" value="1"/>
</dbReference>
<protein>
    <recommendedName>
        <fullName evidence="1">Polypyrimidine tract-binding protein 1</fullName>
    </recommendedName>
</protein>
<reference evidence="5" key="2">
    <citation type="submission" date="2025-08" db="UniProtKB">
        <authorList>
            <consortium name="Ensembl"/>
        </authorList>
    </citation>
    <scope>IDENTIFICATION</scope>
</reference>
<dbReference type="CDD" id="cd12695">
    <property type="entry name" value="RRM3_PTBP1"/>
    <property type="match status" value="1"/>
</dbReference>
<dbReference type="InterPro" id="IPR006536">
    <property type="entry name" value="HnRNP-L/PTB"/>
</dbReference>
<dbReference type="InterPro" id="IPR035000">
    <property type="entry name" value="PTBP1_RRM1"/>
</dbReference>
<keyword evidence="2" id="KW-0694">RNA-binding</keyword>
<dbReference type="FunFam" id="3.30.70.330:FF:000162">
    <property type="entry name" value="polypyrimidine tract-binding protein 1 isoform X2"/>
    <property type="match status" value="1"/>
</dbReference>
<feature type="domain" description="RRM" evidence="4">
    <location>
        <begin position="134"/>
        <end position="218"/>
    </location>
</feature>
<organism evidence="5">
    <name type="scientific">Capra hircus</name>
    <name type="common">Goat</name>
    <dbReference type="NCBI Taxonomy" id="9925"/>
    <lineage>
        <taxon>Eukaryota</taxon>
        <taxon>Metazoa</taxon>
        <taxon>Chordata</taxon>
        <taxon>Craniata</taxon>
        <taxon>Vertebrata</taxon>
        <taxon>Euteleostomi</taxon>
        <taxon>Mammalia</taxon>
        <taxon>Eutheria</taxon>
        <taxon>Laurasiatheria</taxon>
        <taxon>Artiodactyla</taxon>
        <taxon>Ruminantia</taxon>
        <taxon>Pecora</taxon>
        <taxon>Bovidae</taxon>
        <taxon>Caprinae</taxon>
        <taxon>Capra</taxon>
    </lineage>
</organism>
<dbReference type="Pfam" id="PF22976">
    <property type="entry name" value="RRM_10"/>
    <property type="match status" value="1"/>
</dbReference>
<dbReference type="Gene3D" id="3.30.70.330">
    <property type="match status" value="4"/>
</dbReference>
<feature type="domain" description="RRM" evidence="4">
    <location>
        <begin position="518"/>
        <end position="593"/>
    </location>
</feature>
<dbReference type="InterPro" id="IPR055204">
    <property type="entry name" value="HNRNPL_RRM"/>
</dbReference>
<evidence type="ECO:0000313" key="5">
    <source>
        <dbReference type="Ensembl" id="ENSCHIP00010038636.1"/>
    </source>
</evidence>
<evidence type="ECO:0000259" key="4">
    <source>
        <dbReference type="PROSITE" id="PS50102"/>
    </source>
</evidence>
<feature type="domain" description="RRM" evidence="4">
    <location>
        <begin position="401"/>
        <end position="475"/>
    </location>
</feature>
<sequence length="595" mass="63562">MHRRRGRGLAGREGGEKSQRTMMAPFQVAIRERTPPFPSPSLLIAEVLEQGLVPPFEPMLLACGGCSLLMSPFLSLCSIVPDIAVGTKRGSDELFSACVTNGPFIMSGTSASTANGNDSKKFKGDSRSAGVPSRVIHIRKLPGDVTEGEVISLGLPFGKVTNLLMLKGKNQAFIEMHTEEAANTMVNYYTSVTPVLRGQPIYIQFSNHKELKTDSSPNQARAQAALQAVNSVQSGNLALAASAAAVDAGMAMAGQSPVLRIIVENLFYPVTLDVLHQSLDGQNIYNACCTLRIDFSKLTSLNVKYNNDKSRDYTRPDLPSGDSQPSLDQTMAAAFGAPGIMSASPYAGAGFPPTFAIPQAAGLSVPNVHGALAPLAIPSAAAAAAAAGRIAIPGLAGAGNSVLLVSNLNPERVTPQSLFILFGVYGDVQRVKVLFNKKENALVQMADGSQAQLAMSHLNGHKLHGKPVRITLSKHQSVQLPREGQEDQGLTKDYGNSPLHRFKKPGSKNFQNIFPPSATLHLSNIPPSISEDDLKILFSSNGGIVKGFKFFQKDRKMALIQMGSVEEAIQALIDLHNHDLGENHHLRVSFSKSTI</sequence>
<dbReference type="AlphaFoldDB" id="A0A8C2S6U4"/>
<dbReference type="InterPro" id="IPR035979">
    <property type="entry name" value="RBD_domain_sf"/>
</dbReference>
<name>A0A8C2S6U4_CAPHI</name>
<dbReference type="InterPro" id="IPR012677">
    <property type="entry name" value="Nucleotide-bd_a/b_plait_sf"/>
</dbReference>
<dbReference type="Pfam" id="PF13893">
    <property type="entry name" value="RRM_5"/>
    <property type="match status" value="1"/>
</dbReference>
<evidence type="ECO:0000256" key="3">
    <source>
        <dbReference type="SAM" id="MobiDB-lite"/>
    </source>
</evidence>
<feature type="region of interest" description="Disordered" evidence="3">
    <location>
        <begin position="475"/>
        <end position="498"/>
    </location>
</feature>
<dbReference type="PROSITE" id="PS50102">
    <property type="entry name" value="RRM"/>
    <property type="match status" value="3"/>
</dbReference>
<proteinExistence type="predicted"/>
<gene>
    <name evidence="5" type="primary">PTBP1</name>
</gene>
<reference evidence="5" key="1">
    <citation type="submission" date="2019-03" db="EMBL/GenBank/DDBJ databases">
        <title>Genome sequencing and reference-guided assembly of Black Bengal Goat (Capra hircus).</title>
        <authorList>
            <person name="Siddiki A.Z."/>
            <person name="Baten A."/>
            <person name="Billah M."/>
            <person name="Alam M.A.U."/>
            <person name="Shawrob K.S.M."/>
            <person name="Saha S."/>
            <person name="Chowdhury M."/>
            <person name="Rahman A.H."/>
            <person name="Stear M."/>
            <person name="Miah G."/>
            <person name="Das G.B."/>
            <person name="Hossain M.M."/>
            <person name="Kumkum M."/>
            <person name="Islam M.S."/>
            <person name="Mollah A.M."/>
            <person name="Ahsan A."/>
            <person name="Tusar F."/>
            <person name="Khan M.K.I."/>
        </authorList>
    </citation>
    <scope>NUCLEOTIDE SEQUENCE [LARGE SCALE GENOMIC DNA]</scope>
</reference>
<dbReference type="GO" id="GO:0006397">
    <property type="term" value="P:mRNA processing"/>
    <property type="evidence" value="ECO:0007669"/>
    <property type="project" value="InterPro"/>
</dbReference>
<dbReference type="GO" id="GO:0003723">
    <property type="term" value="F:RNA binding"/>
    <property type="evidence" value="ECO:0007669"/>
    <property type="project" value="UniProtKB-UniRule"/>
</dbReference>
<evidence type="ECO:0000256" key="2">
    <source>
        <dbReference type="PROSITE-ProRule" id="PRU00176"/>
    </source>
</evidence>
<dbReference type="Ensembl" id="ENSCHIT00010054073.1">
    <property type="protein sequence ID" value="ENSCHIP00010038636.1"/>
    <property type="gene ID" value="ENSCHIG00010028364.1"/>
</dbReference>
<accession>A0A8C2S6U4</accession>
<dbReference type="SMART" id="SM00360">
    <property type="entry name" value="RRM"/>
    <property type="match status" value="3"/>
</dbReference>
<dbReference type="GO" id="GO:0005634">
    <property type="term" value="C:nucleus"/>
    <property type="evidence" value="ECO:0007669"/>
    <property type="project" value="InterPro"/>
</dbReference>
<dbReference type="InterPro" id="IPR000504">
    <property type="entry name" value="RRM_dom"/>
</dbReference>
<dbReference type="NCBIfam" id="TIGR01649">
    <property type="entry name" value="hnRNP-L_PTB"/>
    <property type="match status" value="1"/>
</dbReference>
<dbReference type="SUPFAM" id="SSF54928">
    <property type="entry name" value="RNA-binding domain, RBD"/>
    <property type="match status" value="4"/>
</dbReference>
<dbReference type="CDD" id="cd12777">
    <property type="entry name" value="RRM1_PTBP1"/>
    <property type="match status" value="1"/>
</dbReference>
<evidence type="ECO:0000256" key="1">
    <source>
        <dbReference type="ARBA" id="ARBA00019540"/>
    </source>
</evidence>
<dbReference type="FunFam" id="3.30.70.330:FF:000032">
    <property type="entry name" value="Polypyrimidine tract-binding protein 2 isoform 1"/>
    <property type="match status" value="1"/>
</dbReference>
<dbReference type="PANTHER" id="PTHR15592">
    <property type="entry name" value="MATRIN 3/NUCLEAR PROTEIN 220-RELATED"/>
    <property type="match status" value="1"/>
</dbReference>